<protein>
    <submittedName>
        <fullName evidence="2">ABC-2 type transport system permease protein</fullName>
    </submittedName>
</protein>
<organism evidence="2 3">
    <name type="scientific">Streptosporangium subroseum</name>
    <dbReference type="NCBI Taxonomy" id="106412"/>
    <lineage>
        <taxon>Bacteria</taxon>
        <taxon>Bacillati</taxon>
        <taxon>Actinomycetota</taxon>
        <taxon>Actinomycetes</taxon>
        <taxon>Streptosporangiales</taxon>
        <taxon>Streptosporangiaceae</taxon>
        <taxon>Streptosporangium</taxon>
    </lineage>
</organism>
<name>A0A239MV28_9ACTN</name>
<accession>A0A239MV28</accession>
<keyword evidence="1" id="KW-0812">Transmembrane</keyword>
<gene>
    <name evidence="2" type="ORF">SAMN05216276_104659</name>
</gene>
<feature type="transmembrane region" description="Helical" evidence="1">
    <location>
        <begin position="12"/>
        <end position="34"/>
    </location>
</feature>
<keyword evidence="3" id="KW-1185">Reference proteome</keyword>
<dbReference type="Proteomes" id="UP000198282">
    <property type="component" value="Unassembled WGS sequence"/>
</dbReference>
<proteinExistence type="predicted"/>
<sequence>MVYGLLPRLTAIIAYAALGLCLCLEFAVELLHAGPSILEISPFAQTPGLPVAEFTVTPLVLLVAIAAGLTAAGPTGLRRRDLG</sequence>
<dbReference type="AlphaFoldDB" id="A0A239MV28"/>
<evidence type="ECO:0000313" key="2">
    <source>
        <dbReference type="EMBL" id="SNT46581.1"/>
    </source>
</evidence>
<keyword evidence="1" id="KW-0472">Membrane</keyword>
<keyword evidence="1" id="KW-1133">Transmembrane helix</keyword>
<reference evidence="2 3" key="1">
    <citation type="submission" date="2017-06" db="EMBL/GenBank/DDBJ databases">
        <authorList>
            <person name="Kim H.J."/>
            <person name="Triplett B.A."/>
        </authorList>
    </citation>
    <scope>NUCLEOTIDE SEQUENCE [LARGE SCALE GENOMIC DNA]</scope>
    <source>
        <strain evidence="2 3">CGMCC 4.2132</strain>
    </source>
</reference>
<evidence type="ECO:0000313" key="3">
    <source>
        <dbReference type="Proteomes" id="UP000198282"/>
    </source>
</evidence>
<evidence type="ECO:0000256" key="1">
    <source>
        <dbReference type="SAM" id="Phobius"/>
    </source>
</evidence>
<dbReference type="EMBL" id="FZOD01000046">
    <property type="protein sequence ID" value="SNT46581.1"/>
    <property type="molecule type" value="Genomic_DNA"/>
</dbReference>
<feature type="transmembrane region" description="Helical" evidence="1">
    <location>
        <begin position="54"/>
        <end position="77"/>
    </location>
</feature>